<feature type="transmembrane region" description="Helical" evidence="1">
    <location>
        <begin position="7"/>
        <end position="25"/>
    </location>
</feature>
<evidence type="ECO:0000313" key="2">
    <source>
        <dbReference type="EMBL" id="KTD67333.1"/>
    </source>
</evidence>
<proteinExistence type="predicted"/>
<protein>
    <recommendedName>
        <fullName evidence="4">Transmembrane protein</fullName>
    </recommendedName>
</protein>
<dbReference type="AlphaFoldDB" id="A0A0W0ZDW7"/>
<evidence type="ECO:0008006" key="4">
    <source>
        <dbReference type="Google" id="ProtNLM"/>
    </source>
</evidence>
<dbReference type="PATRIC" id="fig|947033.5.peg.3764"/>
<dbReference type="RefSeq" id="WP_058512328.1">
    <property type="nucleotide sequence ID" value="NZ_DAIOMV010000001.1"/>
</dbReference>
<keyword evidence="1" id="KW-0472">Membrane</keyword>
<evidence type="ECO:0000256" key="1">
    <source>
        <dbReference type="SAM" id="Phobius"/>
    </source>
</evidence>
<dbReference type="EMBL" id="LNYY01000021">
    <property type="protein sequence ID" value="KTD67333.1"/>
    <property type="molecule type" value="Genomic_DNA"/>
</dbReference>
<dbReference type="OrthoDB" id="5653339at2"/>
<keyword evidence="1" id="KW-1133">Transmembrane helix</keyword>
<accession>A0A0W0ZDW7</accession>
<keyword evidence="1" id="KW-0812">Transmembrane</keyword>
<sequence length="65" mass="7296">MSGLLNLIAVIVVFGLVLWLIDTFIPMPPSIKSLLNVLVLIVLVIYILQFFGLIKTILPMVKIFK</sequence>
<dbReference type="NCBIfam" id="NF041949">
    <property type="entry name" value="THIVI_2564_fam"/>
    <property type="match status" value="1"/>
</dbReference>
<evidence type="ECO:0000313" key="3">
    <source>
        <dbReference type="Proteomes" id="UP000054926"/>
    </source>
</evidence>
<feature type="transmembrane region" description="Helical" evidence="1">
    <location>
        <begin position="37"/>
        <end position="58"/>
    </location>
</feature>
<reference evidence="2 3" key="1">
    <citation type="submission" date="2015-11" db="EMBL/GenBank/DDBJ databases">
        <title>Genomic analysis of 38 Legionella species identifies large and diverse effector repertoires.</title>
        <authorList>
            <person name="Burstein D."/>
            <person name="Amaro F."/>
            <person name="Zusman T."/>
            <person name="Lifshitz Z."/>
            <person name="Cohen O."/>
            <person name="Gilbert J.A."/>
            <person name="Pupko T."/>
            <person name="Shuman H.A."/>
            <person name="Segal G."/>
        </authorList>
    </citation>
    <scope>NUCLEOTIDE SEQUENCE [LARGE SCALE GENOMIC DNA]</scope>
    <source>
        <strain evidence="2 3">IMVS3376</strain>
    </source>
</reference>
<keyword evidence="3" id="KW-1185">Reference proteome</keyword>
<gene>
    <name evidence="2" type="ORF">Lste_3539</name>
</gene>
<organism evidence="2 3">
    <name type="scientific">Legionella steelei</name>
    <dbReference type="NCBI Taxonomy" id="947033"/>
    <lineage>
        <taxon>Bacteria</taxon>
        <taxon>Pseudomonadati</taxon>
        <taxon>Pseudomonadota</taxon>
        <taxon>Gammaproteobacteria</taxon>
        <taxon>Legionellales</taxon>
        <taxon>Legionellaceae</taxon>
        <taxon>Legionella</taxon>
    </lineage>
</organism>
<comment type="caution">
    <text evidence="2">The sequence shown here is derived from an EMBL/GenBank/DDBJ whole genome shotgun (WGS) entry which is preliminary data.</text>
</comment>
<name>A0A0W0ZDW7_9GAMM</name>
<dbReference type="InterPro" id="IPR049641">
    <property type="entry name" value="THIVI_2564-like"/>
</dbReference>
<dbReference type="Proteomes" id="UP000054926">
    <property type="component" value="Unassembled WGS sequence"/>
</dbReference>